<feature type="domain" description="Fibronectin type-III" evidence="21">
    <location>
        <begin position="26"/>
        <end position="126"/>
    </location>
</feature>
<feature type="compositionally biased region" description="Polar residues" evidence="18">
    <location>
        <begin position="347"/>
        <end position="366"/>
    </location>
</feature>
<dbReference type="PROSITE" id="PS50853">
    <property type="entry name" value="FN3"/>
    <property type="match status" value="1"/>
</dbReference>
<reference evidence="23" key="1">
    <citation type="submission" date="2025-08" db="UniProtKB">
        <authorList>
            <consortium name="RefSeq"/>
        </authorList>
    </citation>
    <scope>IDENTIFICATION</scope>
</reference>
<dbReference type="InterPro" id="IPR003961">
    <property type="entry name" value="FN3_dom"/>
</dbReference>
<comment type="subcellular location">
    <subcellularLocation>
        <location evidence="1">Membrane</location>
        <topology evidence="1">Single-pass type I membrane protein</topology>
    </subcellularLocation>
</comment>
<proteinExistence type="inferred from homology"/>
<dbReference type="FunFam" id="2.60.40.10:FF:001235">
    <property type="entry name" value="Interferon lambda receptor 1"/>
    <property type="match status" value="1"/>
</dbReference>
<evidence type="ECO:0000256" key="19">
    <source>
        <dbReference type="SAM" id="Phobius"/>
    </source>
</evidence>
<feature type="chain" id="PRO_5015959866" description="Interferon lambda receptor 1" evidence="20">
    <location>
        <begin position="26"/>
        <end position="490"/>
    </location>
</feature>
<dbReference type="Gene3D" id="2.60.40.10">
    <property type="entry name" value="Immunoglobulins"/>
    <property type="match status" value="2"/>
</dbReference>
<keyword evidence="9" id="KW-1015">Disulfide bond</keyword>
<feature type="transmembrane region" description="Helical" evidence="19">
    <location>
        <begin position="227"/>
        <end position="250"/>
    </location>
</feature>
<dbReference type="PANTHER" id="PTHR20859">
    <property type="entry name" value="INTERFERON/INTERLEUKIN RECEPTOR"/>
    <property type="match status" value="1"/>
</dbReference>
<keyword evidence="4 20" id="KW-0732">Signal</keyword>
<evidence type="ECO:0000313" key="22">
    <source>
        <dbReference type="Proteomes" id="UP000248480"/>
    </source>
</evidence>
<protein>
    <recommendedName>
        <fullName evidence="14">Interferon lambda receptor 1</fullName>
    </recommendedName>
    <alternativeName>
        <fullName evidence="15">Cytokine receptor class-II member 12</fullName>
    </alternativeName>
    <alternativeName>
        <fullName evidence="17">Cytokine receptor family 2 member 12</fullName>
    </alternativeName>
    <alternativeName>
        <fullName evidence="16">Interleukin-28 receptor subunit alpha</fullName>
    </alternativeName>
</protein>
<comment type="function">
    <text evidence="12">The IFNLR1/IL10RB dimer is a receptor for the cytokine ligands IFNL2 and IFNL3 and mediates their antiviral activity. The ligand/receptor complex stimulate the activation of the JAK/STAT signaling pathway leading to the expression of IFN-stimulated genes (ISG), which contribute to the antiviral state. Determines the cell type specificity of the lambda interferon action. Shows a more restricted pattern of expression in the epithelial tissues thereby limiting responses to lambda interferons primarily to epithelial cells of the respiratory, gastrointestinal, and reproductive tracts. Seems not to be essential for early virus-activated host defense in vaginal infection, but plays an important role in Toll-like receptor (TLR)-induced antiviral defense. Plays a significant role in the antiviral immune defense in the intestinal epithelium.</text>
</comment>
<sequence>MVGARQWSPLLLCLLQSAPWRPRLAPPQNVTLLSRNFSAYLMWLPGPGNPQNVTYFVAYQSFPNPKHWRKVKKCAGTKELVCSLMCLEKQDLYNKFKGRVKAVSASATSPWVESQYLDYLFEVEPAPPTLVFTHTEEILSINATYQLPQCMTSVDLKYEVHFWKEGTGNKTVFPITPHGEPVRIPLQSAASRHHCFSARTIYTLISSKYSELSKPTCFFLEASGINWPFLVLLPLLLSLLLIIATGAVIWKNSRRNAWFQQTKMPQALELTKRVQLTPGVRASATLQAGSEKDSVETEEEDPGDSVAFQPYIEPPSFLGQGCQIPQCSEADGVDLGGPQTLIHVEGSSASGYSGRSWASTVDSSSWDEAGPSSYLAKKGPGEGVVGDRHWEPVPLPEVSEDSGFQEEPPKDDLSAWATWGSSAEPNLLPGELPVSLRTLTICWDSSPEEEEEEEDGEESETEDSGTSSWEAESSQKTEGRGGLLGHYMAR</sequence>
<feature type="region of interest" description="Disordered" evidence="18">
    <location>
        <begin position="439"/>
        <end position="490"/>
    </location>
</feature>
<dbReference type="CTD" id="163702"/>
<feature type="region of interest" description="Disordered" evidence="18">
    <location>
        <begin position="285"/>
        <end position="310"/>
    </location>
</feature>
<evidence type="ECO:0000256" key="1">
    <source>
        <dbReference type="ARBA" id="ARBA00004479"/>
    </source>
</evidence>
<evidence type="ECO:0000256" key="20">
    <source>
        <dbReference type="SAM" id="SignalP"/>
    </source>
</evidence>
<dbReference type="AlphaFoldDB" id="A0A2Y9DM36"/>
<dbReference type="InterPro" id="IPR050650">
    <property type="entry name" value="Type-II_Cytokine-TF_Rcpt"/>
</dbReference>
<feature type="signal peptide" evidence="20">
    <location>
        <begin position="1"/>
        <end position="25"/>
    </location>
</feature>
<evidence type="ECO:0000256" key="15">
    <source>
        <dbReference type="ARBA" id="ARBA00077895"/>
    </source>
</evidence>
<dbReference type="RefSeq" id="XP_004377172.1">
    <property type="nucleotide sequence ID" value="XM_004377115.2"/>
</dbReference>
<evidence type="ECO:0000256" key="7">
    <source>
        <dbReference type="ARBA" id="ARBA00023118"/>
    </source>
</evidence>
<name>A0A2Y9DM36_TRIMA</name>
<evidence type="ECO:0000256" key="4">
    <source>
        <dbReference type="ARBA" id="ARBA00022729"/>
    </source>
</evidence>
<evidence type="ECO:0000256" key="13">
    <source>
        <dbReference type="ARBA" id="ARBA00066090"/>
    </source>
</evidence>
<dbReference type="SUPFAM" id="SSF49265">
    <property type="entry name" value="Fibronectin type III"/>
    <property type="match status" value="2"/>
</dbReference>
<evidence type="ECO:0000256" key="14">
    <source>
        <dbReference type="ARBA" id="ARBA00073656"/>
    </source>
</evidence>
<dbReference type="PANTHER" id="PTHR20859:SF55">
    <property type="entry name" value="INTERFERON LAMBDA RECEPTOR 1"/>
    <property type="match status" value="1"/>
</dbReference>
<evidence type="ECO:0000256" key="11">
    <source>
        <dbReference type="ARBA" id="ARBA00023180"/>
    </source>
</evidence>
<gene>
    <name evidence="23" type="primary">IFNLR1</name>
</gene>
<evidence type="ECO:0000256" key="12">
    <source>
        <dbReference type="ARBA" id="ARBA00054089"/>
    </source>
</evidence>
<evidence type="ECO:0000256" key="16">
    <source>
        <dbReference type="ARBA" id="ARBA00080949"/>
    </source>
</evidence>
<keyword evidence="22" id="KW-1185">Reference proteome</keyword>
<evidence type="ECO:0000256" key="6">
    <source>
        <dbReference type="ARBA" id="ARBA00022989"/>
    </source>
</evidence>
<dbReference type="InterPro" id="IPR013783">
    <property type="entry name" value="Ig-like_fold"/>
</dbReference>
<evidence type="ECO:0000256" key="8">
    <source>
        <dbReference type="ARBA" id="ARBA00023136"/>
    </source>
</evidence>
<keyword evidence="7" id="KW-0051">Antiviral defense</keyword>
<feature type="compositionally biased region" description="Acidic residues" evidence="18">
    <location>
        <begin position="446"/>
        <end position="463"/>
    </location>
</feature>
<evidence type="ECO:0000259" key="21">
    <source>
        <dbReference type="PROSITE" id="PS50853"/>
    </source>
</evidence>
<dbReference type="Pfam" id="PF01108">
    <property type="entry name" value="Tissue_fac"/>
    <property type="match status" value="1"/>
</dbReference>
<dbReference type="OrthoDB" id="10031784at2759"/>
<dbReference type="GO" id="GO:0051607">
    <property type="term" value="P:defense response to virus"/>
    <property type="evidence" value="ECO:0007669"/>
    <property type="project" value="UniProtKB-KW"/>
</dbReference>
<evidence type="ECO:0000256" key="10">
    <source>
        <dbReference type="ARBA" id="ARBA00023170"/>
    </source>
</evidence>
<keyword evidence="8 19" id="KW-0472">Membrane</keyword>
<dbReference type="GeneID" id="101353401"/>
<comment type="similarity">
    <text evidence="2">Belongs to the type II cytokine receptor family.</text>
</comment>
<keyword evidence="11" id="KW-0325">Glycoprotein</keyword>
<dbReference type="InterPro" id="IPR036116">
    <property type="entry name" value="FN3_sf"/>
</dbReference>
<keyword evidence="10 23" id="KW-0675">Receptor</keyword>
<evidence type="ECO:0000256" key="9">
    <source>
        <dbReference type="ARBA" id="ARBA00023157"/>
    </source>
</evidence>
<evidence type="ECO:0000256" key="3">
    <source>
        <dbReference type="ARBA" id="ARBA00022692"/>
    </source>
</evidence>
<accession>A0A2Y9DM36</accession>
<dbReference type="GO" id="GO:0005886">
    <property type="term" value="C:plasma membrane"/>
    <property type="evidence" value="ECO:0007669"/>
    <property type="project" value="TreeGrafter"/>
</dbReference>
<keyword evidence="3 19" id="KW-0812">Transmembrane</keyword>
<evidence type="ECO:0000313" key="23">
    <source>
        <dbReference type="RefSeq" id="XP_004377172.1"/>
    </source>
</evidence>
<dbReference type="Proteomes" id="UP000248480">
    <property type="component" value="Unplaced"/>
</dbReference>
<comment type="subunit">
    <text evidence="13">Heterodimer with IL10RB.</text>
</comment>
<organism evidence="22 23">
    <name type="scientific">Trichechus manatus latirostris</name>
    <name type="common">Florida manatee</name>
    <dbReference type="NCBI Taxonomy" id="127582"/>
    <lineage>
        <taxon>Eukaryota</taxon>
        <taxon>Metazoa</taxon>
        <taxon>Chordata</taxon>
        <taxon>Craniata</taxon>
        <taxon>Vertebrata</taxon>
        <taxon>Euteleostomi</taxon>
        <taxon>Mammalia</taxon>
        <taxon>Eutheria</taxon>
        <taxon>Afrotheria</taxon>
        <taxon>Sirenia</taxon>
        <taxon>Trichechidae</taxon>
        <taxon>Trichechus</taxon>
    </lineage>
</organism>
<feature type="region of interest" description="Disordered" evidence="18">
    <location>
        <begin position="346"/>
        <end position="417"/>
    </location>
</feature>
<keyword evidence="5" id="KW-0832">Ubl conjugation</keyword>
<dbReference type="GO" id="GO:0004896">
    <property type="term" value="F:cytokine receptor activity"/>
    <property type="evidence" value="ECO:0007669"/>
    <property type="project" value="TreeGrafter"/>
</dbReference>
<evidence type="ECO:0000256" key="5">
    <source>
        <dbReference type="ARBA" id="ARBA00022843"/>
    </source>
</evidence>
<dbReference type="FunFam" id="2.60.40.10:FF:001357">
    <property type="entry name" value="Interferon lambda receptor 1"/>
    <property type="match status" value="1"/>
</dbReference>
<evidence type="ECO:0000256" key="17">
    <source>
        <dbReference type="ARBA" id="ARBA00081807"/>
    </source>
</evidence>
<evidence type="ECO:0000256" key="2">
    <source>
        <dbReference type="ARBA" id="ARBA00005399"/>
    </source>
</evidence>
<evidence type="ECO:0000256" key="18">
    <source>
        <dbReference type="SAM" id="MobiDB-lite"/>
    </source>
</evidence>
<keyword evidence="6 19" id="KW-1133">Transmembrane helix</keyword>